<protein>
    <submittedName>
        <fullName evidence="2">Uncharacterized protein</fullName>
    </submittedName>
</protein>
<evidence type="ECO:0000313" key="2">
    <source>
        <dbReference type="EMBL" id="PLW19751.1"/>
    </source>
</evidence>
<evidence type="ECO:0000256" key="1">
    <source>
        <dbReference type="SAM" id="MobiDB-lite"/>
    </source>
</evidence>
<dbReference type="EMBL" id="PGCJ01000808">
    <property type="protein sequence ID" value="PLW19751.1"/>
    <property type="molecule type" value="Genomic_DNA"/>
</dbReference>
<feature type="region of interest" description="Disordered" evidence="1">
    <location>
        <begin position="99"/>
        <end position="125"/>
    </location>
</feature>
<sequence length="182" mass="19934">MEASIKKIRQDNPNVKENLPFVKMHEVLNISHHADKPNPNSSDPKFLKVGNELDAEAQKEGPLAVPTVKTKNPVGVLKIQICAKNPAVKMVNKASAVPNDVGRKKTLKTKNGSNCPKSHPGDEDWDHIEARGAAFFAAHWEAQERNGKLKLKSTFAGKADPQQAKKPQKKARRSPRDGVAVA</sequence>
<dbReference type="STRING" id="200324.A0A2N5T2M9"/>
<comment type="caution">
    <text evidence="2">The sequence shown here is derived from an EMBL/GenBank/DDBJ whole genome shotgun (WGS) entry which is preliminary data.</text>
</comment>
<name>A0A2N5T2M9_9BASI</name>
<accession>A0A2N5T2M9</accession>
<gene>
    <name evidence="3" type="ORF">PCANC_01980</name>
    <name evidence="2" type="ORF">PCANC_07632</name>
</gene>
<dbReference type="AlphaFoldDB" id="A0A2N5T2M9"/>
<reference evidence="2 4" key="1">
    <citation type="submission" date="2017-11" db="EMBL/GenBank/DDBJ databases">
        <title>De novo assembly and phasing of dikaryotic genomes from two isolates of Puccinia coronata f. sp. avenae, the causal agent of oat crown rust.</title>
        <authorList>
            <person name="Miller M.E."/>
            <person name="Zhang Y."/>
            <person name="Omidvar V."/>
            <person name="Sperschneider J."/>
            <person name="Schwessinger B."/>
            <person name="Raley C."/>
            <person name="Palmer J.M."/>
            <person name="Garnica D."/>
            <person name="Upadhyaya N."/>
            <person name="Rathjen J."/>
            <person name="Taylor J.M."/>
            <person name="Park R.F."/>
            <person name="Dodds P.N."/>
            <person name="Hirsch C.D."/>
            <person name="Kianian S.F."/>
            <person name="Figueroa M."/>
        </authorList>
    </citation>
    <scope>NUCLEOTIDE SEQUENCE [LARGE SCALE GENOMIC DNA]</scope>
    <source>
        <strain evidence="2">12NC29</strain>
    </source>
</reference>
<organism evidence="2 4">
    <name type="scientific">Puccinia coronata f. sp. avenae</name>
    <dbReference type="NCBI Taxonomy" id="200324"/>
    <lineage>
        <taxon>Eukaryota</taxon>
        <taxon>Fungi</taxon>
        <taxon>Dikarya</taxon>
        <taxon>Basidiomycota</taxon>
        <taxon>Pucciniomycotina</taxon>
        <taxon>Pucciniomycetes</taxon>
        <taxon>Pucciniales</taxon>
        <taxon>Pucciniaceae</taxon>
        <taxon>Puccinia</taxon>
    </lineage>
</organism>
<dbReference type="Proteomes" id="UP000235388">
    <property type="component" value="Unassembled WGS sequence"/>
</dbReference>
<keyword evidence="4" id="KW-1185">Reference proteome</keyword>
<evidence type="ECO:0000313" key="3">
    <source>
        <dbReference type="EMBL" id="PLW56179.1"/>
    </source>
</evidence>
<feature type="region of interest" description="Disordered" evidence="1">
    <location>
        <begin position="30"/>
        <end position="52"/>
    </location>
</feature>
<evidence type="ECO:0000313" key="4">
    <source>
        <dbReference type="Proteomes" id="UP000235388"/>
    </source>
</evidence>
<feature type="region of interest" description="Disordered" evidence="1">
    <location>
        <begin position="148"/>
        <end position="182"/>
    </location>
</feature>
<dbReference type="EMBL" id="PGCJ01000023">
    <property type="protein sequence ID" value="PLW56179.1"/>
    <property type="molecule type" value="Genomic_DNA"/>
</dbReference>
<proteinExistence type="predicted"/>